<feature type="transmembrane region" description="Helical" evidence="1">
    <location>
        <begin position="375"/>
        <end position="394"/>
    </location>
</feature>
<organism evidence="3 4">
    <name type="scientific">Candidatus Lokiarchaeum ossiferum</name>
    <dbReference type="NCBI Taxonomy" id="2951803"/>
    <lineage>
        <taxon>Archaea</taxon>
        <taxon>Promethearchaeati</taxon>
        <taxon>Promethearchaeota</taxon>
        <taxon>Promethearchaeia</taxon>
        <taxon>Promethearchaeales</taxon>
        <taxon>Promethearchaeaceae</taxon>
        <taxon>Candidatus Lokiarchaeum</taxon>
    </lineage>
</organism>
<evidence type="ECO:0000313" key="4">
    <source>
        <dbReference type="Proteomes" id="UP001208689"/>
    </source>
</evidence>
<dbReference type="Proteomes" id="UP001208689">
    <property type="component" value="Chromosome"/>
</dbReference>
<proteinExistence type="predicted"/>
<dbReference type="SUPFAM" id="SSF51126">
    <property type="entry name" value="Pectin lyase-like"/>
    <property type="match status" value="1"/>
</dbReference>
<dbReference type="Gene3D" id="2.160.20.10">
    <property type="entry name" value="Single-stranded right-handed beta-helix, Pectin lyase-like"/>
    <property type="match status" value="1"/>
</dbReference>
<keyword evidence="1" id="KW-0472">Membrane</keyword>
<dbReference type="InterPro" id="IPR006626">
    <property type="entry name" value="PbH1"/>
</dbReference>
<evidence type="ECO:0000259" key="2">
    <source>
        <dbReference type="Pfam" id="PF05048"/>
    </source>
</evidence>
<keyword evidence="1" id="KW-0812">Transmembrane</keyword>
<dbReference type="Pfam" id="PF05048">
    <property type="entry name" value="NosD"/>
    <property type="match status" value="1"/>
</dbReference>
<feature type="domain" description="Periplasmic copper-binding protein NosD beta helix" evidence="2">
    <location>
        <begin position="195"/>
        <end position="322"/>
    </location>
</feature>
<name>A0ABY6HKI8_9ARCH</name>
<evidence type="ECO:0000313" key="3">
    <source>
        <dbReference type="EMBL" id="UYP44034.1"/>
    </source>
</evidence>
<sequence length="408" mass="46349">MVYSRIHNKLTLSLVIILFIGVMFVNIDESSDKIENPFLTNNKKDSILVPMGATSTNNPLNLTGYHNKIYIDPLKENKNFGDCDDLSGRGTLNNPYILENLVIDSNGEGSGIYIENVQKYLIIRNCTIFNSGHFYQDAGITIIRSNYVKIIQCNTVYNHKGIFSAHTKYNQIINCNITNNRNFGWDSYNNQFLELIGNNVSFNAEIGLYYYRSYDGLVKYNYIANNQANGMNLYEMTNTVVHHNMIINNGKIGLRIGDMMNNTAHHNNISRNAKGIELWGTTSENHIYANNIFDNELGQAFDRSRGSNYWDNGTHGNYWGDYLVYNPYSDINGSFWQSPYKVNHSKNADIWPSILPFEISFDFNYIAPQQKSITGAPSILLIFTTLGISAIVITNQKKKTITESISSN</sequence>
<dbReference type="InterPro" id="IPR011050">
    <property type="entry name" value="Pectin_lyase_fold/virulence"/>
</dbReference>
<dbReference type="InterPro" id="IPR007742">
    <property type="entry name" value="NosD_dom"/>
</dbReference>
<reference evidence="3" key="1">
    <citation type="submission" date="2022-09" db="EMBL/GenBank/DDBJ databases">
        <title>Actin cytoskeleton and complex cell architecture in an #Asgard archaeon.</title>
        <authorList>
            <person name="Ponce Toledo R.I."/>
            <person name="Schleper C."/>
            <person name="Rodrigues Oliveira T."/>
            <person name="Wollweber F."/>
            <person name="Xu J."/>
            <person name="Rittmann S."/>
            <person name="Klingl A."/>
            <person name="Pilhofer M."/>
        </authorList>
    </citation>
    <scope>NUCLEOTIDE SEQUENCE</scope>
    <source>
        <strain evidence="3">B-35</strain>
    </source>
</reference>
<protein>
    <recommendedName>
        <fullName evidence="2">Periplasmic copper-binding protein NosD beta helix domain-containing protein</fullName>
    </recommendedName>
</protein>
<dbReference type="SMART" id="SM00710">
    <property type="entry name" value="PbH1"/>
    <property type="match status" value="8"/>
</dbReference>
<evidence type="ECO:0000256" key="1">
    <source>
        <dbReference type="SAM" id="Phobius"/>
    </source>
</evidence>
<gene>
    <name evidence="3" type="ORF">NEF87_000319</name>
</gene>
<dbReference type="InterPro" id="IPR012334">
    <property type="entry name" value="Pectin_lyas_fold"/>
</dbReference>
<dbReference type="EMBL" id="CP104013">
    <property type="protein sequence ID" value="UYP44034.1"/>
    <property type="molecule type" value="Genomic_DNA"/>
</dbReference>
<keyword evidence="4" id="KW-1185">Reference proteome</keyword>
<accession>A0ABY6HKI8</accession>
<keyword evidence="1" id="KW-1133">Transmembrane helix</keyword>